<keyword evidence="5" id="KW-1185">Reference proteome</keyword>
<gene>
    <name evidence="4" type="ORF">HHI_06294</name>
</gene>
<comment type="caution">
    <text evidence="4">The sequence shown here is derived from an EMBL/GenBank/DDBJ whole genome shotgun (WGS) entry which is preliminary data.</text>
</comment>
<accession>A0A059FXR9</accession>
<evidence type="ECO:0000256" key="2">
    <source>
        <dbReference type="SAM" id="MobiDB-lite"/>
    </source>
</evidence>
<organism evidence="4 5">
    <name type="scientific">Hyphomonas hirschiana VP5</name>
    <dbReference type="NCBI Taxonomy" id="1280951"/>
    <lineage>
        <taxon>Bacteria</taxon>
        <taxon>Pseudomonadati</taxon>
        <taxon>Pseudomonadota</taxon>
        <taxon>Alphaproteobacteria</taxon>
        <taxon>Hyphomonadales</taxon>
        <taxon>Hyphomonadaceae</taxon>
        <taxon>Hyphomonas</taxon>
    </lineage>
</organism>
<dbReference type="Proteomes" id="UP000025061">
    <property type="component" value="Unassembled WGS sequence"/>
</dbReference>
<feature type="compositionally biased region" description="Pro residues" evidence="2">
    <location>
        <begin position="1074"/>
        <end position="1087"/>
    </location>
</feature>
<evidence type="ECO:0000313" key="5">
    <source>
        <dbReference type="Proteomes" id="UP000025061"/>
    </source>
</evidence>
<proteinExistence type="predicted"/>
<name>A0A059FXR9_9PROT</name>
<feature type="domain" description="SbsA Ig-like" evidence="3">
    <location>
        <begin position="187"/>
        <end position="296"/>
    </location>
</feature>
<feature type="compositionally biased region" description="Low complexity" evidence="2">
    <location>
        <begin position="1090"/>
        <end position="1100"/>
    </location>
</feature>
<sequence length="1209" mass="131150">MGEWQGTVSGSTVSQGSGRLGGQAVFVRRGYQDRDDFAIILHDQLNRKGLSFSEISIGMIPCGPQRGQTRLVHVLEFKDAAPGSGTFNFQNLLADTGRDDLMVMPIYGPVLDNPATLQTQWTDDTFTLQVSGRLRSAVVPARNGLIDTDSDQEGWLEYLNLDLKFELERTPETEELFASTLCDEAEHFTVVETKPMSGRENVVLDGAEFDIEFSEPLYEGSFDNSTIMMTTRDPDGEYIYVDAEYSLETPTLLRITPRERLRPGTIYDIILASGVGGVVGEDGETLDEDYEFFFSTLVEPENLRLDIYQVSRNAPLVDGKPAAARIYVDWEELEDIHPDYQVKSYPVEVDVRDKRDKLSFPMRKMRAERPDQFDDEDRRLGHDSLNLFGWTPTASDRPNDFIANVLADEYFPEDPELEPETIERDMDYASQSVDQLTVDFFIAEHSEWMNEGPEDAAVHQIIQSAQKERMFANQLLPVARVSMRYRGTYNITDTICSVPGIEWVVCSDGYNNYRDGDHPVSAAESIGDWSGLLNLFHQHISATSSADILVSYHPPSLGGGQAGTPFEQPDGLIVDPGEAYGGAPASPVLNDLLRDDGSSRPLVAMGTAGFRPNGTPAIVTAPLVVHEFGHIFGLPHIPFAQGPAHRKEVCAAGFKQTAASIEGMRITLDGAHGWPKSSETGNAQSTAPLLNLMFPCLWEPRQQYWIDDRQYNWLVERMPSMLRLTRSGHASIPSALREIRQANQTSPGLEPRLWPASYTPPAAPAPPAWIMVSGLADGENSGLLPAIRVPGPRARLADEDGPYEIRIEDAEGRTLARAAAGPDSVAGRRADRWPFAVTLPVSATPSRIIFSLDGKVLAERRASGGLAAPRFTSHPRNAAFRAGDQLEWLPGSQDDALSYTVRFTADGESWSTLAVLLNETAFQPDPATLRPGPAAAFEIIAYDGVNERSARLPVEIDTPLQPLLALPAGGAGSAPVEAAELVFNVPLDPGSLTHVRLLDPSGRDVPAKTVLDPSGTVISVSPQEPHQANTYTAVFGTMLKAADGRLLASETRIPFKALSLASATAASPSSRKVLPPPRPSRPVPAPDEVPSSPAPSGAAGRAQITLSLGQSVTLPAQILSCESNAGTGTVEIRFETEPGTPQKILMKRSVEGLISATLSRSTSAEIHSKGEDGADWFLTLKDGRVSAGGILSGEGMSAGFTANGECPSG</sequence>
<keyword evidence="1" id="KW-0732">Signal</keyword>
<evidence type="ECO:0000313" key="4">
    <source>
        <dbReference type="EMBL" id="KCZ95258.1"/>
    </source>
</evidence>
<dbReference type="PATRIC" id="fig|1280951.3.peg.1270"/>
<dbReference type="EMBL" id="ARYI01000004">
    <property type="protein sequence ID" value="KCZ95258.1"/>
    <property type="molecule type" value="Genomic_DNA"/>
</dbReference>
<dbReference type="AlphaFoldDB" id="A0A059FXR9"/>
<reference evidence="4 5" key="1">
    <citation type="submission" date="2013-04" db="EMBL/GenBank/DDBJ databases">
        <title>Hyphomonas hirschiana VP5 Genome Sequencing.</title>
        <authorList>
            <person name="Lai Q."/>
            <person name="Shao Z."/>
        </authorList>
    </citation>
    <scope>NUCLEOTIDE SEQUENCE [LARGE SCALE GENOMIC DNA]</scope>
    <source>
        <strain evidence="4 5">VP5</strain>
    </source>
</reference>
<feature type="region of interest" description="Disordered" evidence="2">
    <location>
        <begin position="1066"/>
        <end position="1100"/>
    </location>
</feature>
<evidence type="ECO:0000259" key="3">
    <source>
        <dbReference type="Pfam" id="PF13205"/>
    </source>
</evidence>
<evidence type="ECO:0000256" key="1">
    <source>
        <dbReference type="ARBA" id="ARBA00022729"/>
    </source>
</evidence>
<dbReference type="SUPFAM" id="SSF55486">
    <property type="entry name" value="Metalloproteases ('zincins'), catalytic domain"/>
    <property type="match status" value="1"/>
</dbReference>
<protein>
    <recommendedName>
        <fullName evidence="3">SbsA Ig-like domain-containing protein</fullName>
    </recommendedName>
</protein>
<dbReference type="Pfam" id="PF13205">
    <property type="entry name" value="Big_5"/>
    <property type="match status" value="1"/>
</dbReference>
<dbReference type="InterPro" id="IPR032812">
    <property type="entry name" value="SbsA_Ig"/>
</dbReference>